<comment type="subcellular location">
    <subcellularLocation>
        <location evidence="2">Cell membrane</location>
        <topology evidence="2">Multi-pass membrane protein</topology>
    </subcellularLocation>
</comment>
<dbReference type="CDD" id="cd00082">
    <property type="entry name" value="HisKA"/>
    <property type="match status" value="1"/>
</dbReference>
<evidence type="ECO:0000256" key="10">
    <source>
        <dbReference type="ARBA" id="ARBA00022840"/>
    </source>
</evidence>
<dbReference type="Pfam" id="PF02518">
    <property type="entry name" value="HATPase_c"/>
    <property type="match status" value="1"/>
</dbReference>
<evidence type="ECO:0000256" key="3">
    <source>
        <dbReference type="ARBA" id="ARBA00012438"/>
    </source>
</evidence>
<dbReference type="InterPro" id="IPR003660">
    <property type="entry name" value="HAMP_dom"/>
</dbReference>
<evidence type="ECO:0000256" key="8">
    <source>
        <dbReference type="ARBA" id="ARBA00022741"/>
    </source>
</evidence>
<dbReference type="PANTHER" id="PTHR45528:SF1">
    <property type="entry name" value="SENSOR HISTIDINE KINASE CPXA"/>
    <property type="match status" value="1"/>
</dbReference>
<dbReference type="InterPro" id="IPR004358">
    <property type="entry name" value="Sig_transdc_His_kin-like_C"/>
</dbReference>
<accession>A0ABW0TMS8</accession>
<keyword evidence="5" id="KW-0597">Phosphoprotein</keyword>
<dbReference type="PROSITE" id="PS50109">
    <property type="entry name" value="HIS_KIN"/>
    <property type="match status" value="1"/>
</dbReference>
<evidence type="ECO:0000256" key="1">
    <source>
        <dbReference type="ARBA" id="ARBA00000085"/>
    </source>
</evidence>
<evidence type="ECO:0000256" key="2">
    <source>
        <dbReference type="ARBA" id="ARBA00004651"/>
    </source>
</evidence>
<feature type="coiled-coil region" evidence="14">
    <location>
        <begin position="205"/>
        <end position="239"/>
    </location>
</feature>
<keyword evidence="4" id="KW-1003">Cell membrane</keyword>
<dbReference type="InterPro" id="IPR050398">
    <property type="entry name" value="HssS/ArlS-like"/>
</dbReference>
<dbReference type="SMART" id="SM00387">
    <property type="entry name" value="HATPase_c"/>
    <property type="match status" value="1"/>
</dbReference>
<keyword evidence="14" id="KW-0175">Coiled coil</keyword>
<evidence type="ECO:0000259" key="16">
    <source>
        <dbReference type="PROSITE" id="PS50109"/>
    </source>
</evidence>
<comment type="caution">
    <text evidence="18">The sequence shown here is derived from an EMBL/GenBank/DDBJ whole genome shotgun (WGS) entry which is preliminary data.</text>
</comment>
<comment type="catalytic activity">
    <reaction evidence="1">
        <text>ATP + protein L-histidine = ADP + protein N-phospho-L-histidine.</text>
        <dbReference type="EC" id="2.7.13.3"/>
    </reaction>
</comment>
<dbReference type="SMART" id="SM00388">
    <property type="entry name" value="HisKA"/>
    <property type="match status" value="1"/>
</dbReference>
<evidence type="ECO:0000256" key="11">
    <source>
        <dbReference type="ARBA" id="ARBA00022989"/>
    </source>
</evidence>
<dbReference type="InterPro" id="IPR003594">
    <property type="entry name" value="HATPase_dom"/>
</dbReference>
<dbReference type="GO" id="GO:0016301">
    <property type="term" value="F:kinase activity"/>
    <property type="evidence" value="ECO:0007669"/>
    <property type="project" value="UniProtKB-KW"/>
</dbReference>
<evidence type="ECO:0000256" key="14">
    <source>
        <dbReference type="SAM" id="Coils"/>
    </source>
</evidence>
<dbReference type="Gene3D" id="6.10.340.10">
    <property type="match status" value="1"/>
</dbReference>
<evidence type="ECO:0000256" key="6">
    <source>
        <dbReference type="ARBA" id="ARBA00022679"/>
    </source>
</evidence>
<dbReference type="InterPro" id="IPR005467">
    <property type="entry name" value="His_kinase_dom"/>
</dbReference>
<feature type="domain" description="Histidine kinase" evidence="16">
    <location>
        <begin position="246"/>
        <end position="481"/>
    </location>
</feature>
<dbReference type="InterPro" id="IPR036890">
    <property type="entry name" value="HATPase_C_sf"/>
</dbReference>
<keyword evidence="6" id="KW-0808">Transferase</keyword>
<evidence type="ECO:0000256" key="9">
    <source>
        <dbReference type="ARBA" id="ARBA00022777"/>
    </source>
</evidence>
<dbReference type="SUPFAM" id="SSF55874">
    <property type="entry name" value="ATPase domain of HSP90 chaperone/DNA topoisomerase II/histidine kinase"/>
    <property type="match status" value="1"/>
</dbReference>
<keyword evidence="12" id="KW-0902">Two-component regulatory system</keyword>
<gene>
    <name evidence="18" type="ORF">ACFPRA_17895</name>
</gene>
<evidence type="ECO:0000313" key="19">
    <source>
        <dbReference type="Proteomes" id="UP001596109"/>
    </source>
</evidence>
<feature type="transmembrane region" description="Helical" evidence="15">
    <location>
        <begin position="7"/>
        <end position="29"/>
    </location>
</feature>
<dbReference type="Gene3D" id="1.10.287.130">
    <property type="match status" value="1"/>
</dbReference>
<dbReference type="PANTHER" id="PTHR45528">
    <property type="entry name" value="SENSOR HISTIDINE KINASE CPXA"/>
    <property type="match status" value="1"/>
</dbReference>
<evidence type="ECO:0000256" key="15">
    <source>
        <dbReference type="SAM" id="Phobius"/>
    </source>
</evidence>
<name>A0ABW0TMS8_9BACL</name>
<dbReference type="EMBL" id="JBHSNO010000009">
    <property type="protein sequence ID" value="MFC5590776.1"/>
    <property type="molecule type" value="Genomic_DNA"/>
</dbReference>
<evidence type="ECO:0000259" key="17">
    <source>
        <dbReference type="PROSITE" id="PS50885"/>
    </source>
</evidence>
<dbReference type="Proteomes" id="UP001596109">
    <property type="component" value="Unassembled WGS sequence"/>
</dbReference>
<reference evidence="19" key="1">
    <citation type="journal article" date="2019" name="Int. J. Syst. Evol. Microbiol.">
        <title>The Global Catalogue of Microorganisms (GCM) 10K type strain sequencing project: providing services to taxonomists for standard genome sequencing and annotation.</title>
        <authorList>
            <consortium name="The Broad Institute Genomics Platform"/>
            <consortium name="The Broad Institute Genome Sequencing Center for Infectious Disease"/>
            <person name="Wu L."/>
            <person name="Ma J."/>
        </authorList>
    </citation>
    <scope>NUCLEOTIDE SEQUENCE [LARGE SCALE GENOMIC DNA]</scope>
    <source>
        <strain evidence="19">CGMCC 4.1434</strain>
    </source>
</reference>
<evidence type="ECO:0000256" key="4">
    <source>
        <dbReference type="ARBA" id="ARBA00022475"/>
    </source>
</evidence>
<feature type="domain" description="HAMP" evidence="17">
    <location>
        <begin position="180"/>
        <end position="231"/>
    </location>
</feature>
<dbReference type="SUPFAM" id="SSF47384">
    <property type="entry name" value="Homodimeric domain of signal transducing histidine kinase"/>
    <property type="match status" value="1"/>
</dbReference>
<sequence length="485" mass="55554">MKIKTWLLLSYIIVMLLPLGAAYGLFAWINAYHQDRNVEEYFLKWTELQAILPIVEDPALYQFGIEYEQLDALTDAHTAIELYSKDGYLLYTSNPLRKTVQSLEAKENLYKNLYVFDQSYRSFTYRAPVFSAKELVGFYEVKLARAEWVDGVTNRTWFVVVLFVVFISGIFLVVVMLVNHKLNRRLAHLMRQMKIFAEHGTVEQIEQQNDEIGELAASFDEMRQQIEAARDNLAQEQREKAYMIASISHDLKTPLTSIRAYAESLGNEQNLPVSRQKEYQEVIIQKAHYMQQMLDDLLMYTLLQSPSYEIELVEVEGSEFFEMLVSDYEPLCLERKITLHTFCEVEGVYAVNPKQLLRVADNLMSNAMKHTKKNGEIILAAVSPQYVPEEIMPFATSLFSKQDGIYFIVQNSGIGIAPEALAFVFEPLYQTDTARTKKEDTGTGLGLSITKRMIEKHGGTVQIASEKNSGTCVVCWLPTIKRIGE</sequence>
<evidence type="ECO:0000256" key="13">
    <source>
        <dbReference type="ARBA" id="ARBA00023136"/>
    </source>
</evidence>
<dbReference type="EC" id="2.7.13.3" evidence="3"/>
<keyword evidence="19" id="KW-1185">Reference proteome</keyword>
<dbReference type="RefSeq" id="WP_381437744.1">
    <property type="nucleotide sequence ID" value="NZ_JBHSNO010000009.1"/>
</dbReference>
<dbReference type="InterPro" id="IPR036097">
    <property type="entry name" value="HisK_dim/P_sf"/>
</dbReference>
<dbReference type="Pfam" id="PF00672">
    <property type="entry name" value="HAMP"/>
    <property type="match status" value="1"/>
</dbReference>
<keyword evidence="11 15" id="KW-1133">Transmembrane helix</keyword>
<keyword evidence="7 15" id="KW-0812">Transmembrane</keyword>
<dbReference type="Pfam" id="PF00512">
    <property type="entry name" value="HisKA"/>
    <property type="match status" value="1"/>
</dbReference>
<dbReference type="CDD" id="cd06225">
    <property type="entry name" value="HAMP"/>
    <property type="match status" value="1"/>
</dbReference>
<dbReference type="SMART" id="SM00304">
    <property type="entry name" value="HAMP"/>
    <property type="match status" value="1"/>
</dbReference>
<keyword evidence="10" id="KW-0067">ATP-binding</keyword>
<keyword evidence="9 18" id="KW-0418">Kinase</keyword>
<protein>
    <recommendedName>
        <fullName evidence="3">histidine kinase</fullName>
        <ecNumber evidence="3">2.7.13.3</ecNumber>
    </recommendedName>
</protein>
<organism evidence="18 19">
    <name type="scientific">Sporosarcina soli</name>
    <dbReference type="NCBI Taxonomy" id="334736"/>
    <lineage>
        <taxon>Bacteria</taxon>
        <taxon>Bacillati</taxon>
        <taxon>Bacillota</taxon>
        <taxon>Bacilli</taxon>
        <taxon>Bacillales</taxon>
        <taxon>Caryophanaceae</taxon>
        <taxon>Sporosarcina</taxon>
    </lineage>
</organism>
<feature type="transmembrane region" description="Helical" evidence="15">
    <location>
        <begin position="157"/>
        <end position="178"/>
    </location>
</feature>
<dbReference type="PROSITE" id="PS50885">
    <property type="entry name" value="HAMP"/>
    <property type="match status" value="1"/>
</dbReference>
<evidence type="ECO:0000256" key="12">
    <source>
        <dbReference type="ARBA" id="ARBA00023012"/>
    </source>
</evidence>
<dbReference type="Gene3D" id="3.30.565.10">
    <property type="entry name" value="Histidine kinase-like ATPase, C-terminal domain"/>
    <property type="match status" value="1"/>
</dbReference>
<evidence type="ECO:0000256" key="5">
    <source>
        <dbReference type="ARBA" id="ARBA00022553"/>
    </source>
</evidence>
<evidence type="ECO:0000313" key="18">
    <source>
        <dbReference type="EMBL" id="MFC5590776.1"/>
    </source>
</evidence>
<dbReference type="PRINTS" id="PR00344">
    <property type="entry name" value="BCTRLSENSOR"/>
</dbReference>
<dbReference type="InterPro" id="IPR003661">
    <property type="entry name" value="HisK_dim/P_dom"/>
</dbReference>
<keyword evidence="8" id="KW-0547">Nucleotide-binding</keyword>
<proteinExistence type="predicted"/>
<keyword evidence="13 15" id="KW-0472">Membrane</keyword>
<dbReference type="CDD" id="cd00075">
    <property type="entry name" value="HATPase"/>
    <property type="match status" value="1"/>
</dbReference>
<evidence type="ECO:0000256" key="7">
    <source>
        <dbReference type="ARBA" id="ARBA00022692"/>
    </source>
</evidence>